<comment type="caution">
    <text evidence="2">The sequence shown here is derived from an EMBL/GenBank/DDBJ whole genome shotgun (WGS) entry which is preliminary data.</text>
</comment>
<dbReference type="RefSeq" id="WP_230217333.1">
    <property type="nucleotide sequence ID" value="NZ_JAJKFT010000004.1"/>
</dbReference>
<dbReference type="Proteomes" id="UP001139103">
    <property type="component" value="Unassembled WGS sequence"/>
</dbReference>
<dbReference type="EMBL" id="JAJKFT010000004">
    <property type="protein sequence ID" value="MCC9628242.1"/>
    <property type="molecule type" value="Genomic_DNA"/>
</dbReference>
<evidence type="ECO:0000256" key="1">
    <source>
        <dbReference type="SAM" id="SignalP"/>
    </source>
</evidence>
<dbReference type="AlphaFoldDB" id="A0A9X1SFW2"/>
<protein>
    <submittedName>
        <fullName evidence="2">YfiR family protein</fullName>
    </submittedName>
</protein>
<accession>A0A9X1SFW2</accession>
<evidence type="ECO:0000313" key="3">
    <source>
        <dbReference type="Proteomes" id="UP001139103"/>
    </source>
</evidence>
<proteinExistence type="predicted"/>
<evidence type="ECO:0000313" key="2">
    <source>
        <dbReference type="EMBL" id="MCC9628242.1"/>
    </source>
</evidence>
<keyword evidence="1" id="KW-0732">Signal</keyword>
<feature type="signal peptide" evidence="1">
    <location>
        <begin position="1"/>
        <end position="30"/>
    </location>
</feature>
<feature type="chain" id="PRO_5040925150" evidence="1">
    <location>
        <begin position="31"/>
        <end position="185"/>
    </location>
</feature>
<organism evidence="2 3">
    <name type="scientific">Blastopirellula sediminis</name>
    <dbReference type="NCBI Taxonomy" id="2894196"/>
    <lineage>
        <taxon>Bacteria</taxon>
        <taxon>Pseudomonadati</taxon>
        <taxon>Planctomycetota</taxon>
        <taxon>Planctomycetia</taxon>
        <taxon>Pirellulales</taxon>
        <taxon>Pirellulaceae</taxon>
        <taxon>Blastopirellula</taxon>
    </lineage>
</organism>
<dbReference type="Pfam" id="PF13689">
    <property type="entry name" value="DUF4154"/>
    <property type="match status" value="1"/>
</dbReference>
<dbReference type="InterPro" id="IPR025293">
    <property type="entry name" value="YfiR/HmsC-like"/>
</dbReference>
<sequence length="185" mass="19762">MNRFLPVATRRLILAIAGIVSVSFPQQVFAQSVEAKVKTAYIYSLLRGSTWPPETHTDEHSPYKVVIVGADDLGGLLDKVVEKKSIQQRKIVLERIGDMHSFHGAHLLYLPGAKREAVAAAAKATAGQPILIVGEGANVTACGAAIGFFMDDAGTLAVEVNPTAARARNLEIDDKVMTIGKKVGD</sequence>
<name>A0A9X1SFW2_9BACT</name>
<keyword evidence="3" id="KW-1185">Reference proteome</keyword>
<gene>
    <name evidence="2" type="ORF">LOC68_07535</name>
</gene>
<reference evidence="2" key="1">
    <citation type="submission" date="2021-11" db="EMBL/GenBank/DDBJ databases">
        <title>Genome sequence.</title>
        <authorList>
            <person name="Sun Q."/>
        </authorList>
    </citation>
    <scope>NUCLEOTIDE SEQUENCE</scope>
    <source>
        <strain evidence="2">JC732</strain>
    </source>
</reference>